<feature type="region of interest" description="Disordered" evidence="3">
    <location>
        <begin position="360"/>
        <end position="389"/>
    </location>
</feature>
<dbReference type="Pfam" id="PF13934">
    <property type="entry name" value="ELYS"/>
    <property type="match status" value="1"/>
</dbReference>
<reference evidence="5 6" key="1">
    <citation type="journal article" date="2013" name="Science">
        <title>Genomic diversity and evolution of the head crest in the rock pigeon.</title>
        <authorList>
            <person name="Shapiro M.D."/>
            <person name="Kronenberg Z."/>
            <person name="Li C."/>
            <person name="Domyan E.T."/>
            <person name="Pan H."/>
            <person name="Campbell M."/>
            <person name="Tan H."/>
            <person name="Huff C.D."/>
            <person name="Hu H."/>
            <person name="Vickrey A.I."/>
            <person name="Nielsen S.C."/>
            <person name="Stringham S.A."/>
            <person name="Hu H."/>
            <person name="Willerslev E."/>
            <person name="Gilbert M.T."/>
            <person name="Yandell M."/>
            <person name="Zhang G."/>
            <person name="Wang J."/>
        </authorList>
    </citation>
    <scope>NUCLEOTIDE SEQUENCE [LARGE SCALE GENOMIC DNA]</scope>
    <source>
        <tissue evidence="5">Blood</tissue>
    </source>
</reference>
<comment type="subcellular location">
    <subcellularLocation>
        <location evidence="1">Nucleus</location>
    </subcellularLocation>
</comment>
<evidence type="ECO:0000259" key="4">
    <source>
        <dbReference type="Pfam" id="PF13934"/>
    </source>
</evidence>
<dbReference type="InterPro" id="IPR025151">
    <property type="entry name" value="ELYS_dom"/>
</dbReference>
<evidence type="ECO:0000313" key="6">
    <source>
        <dbReference type="Proteomes" id="UP000053872"/>
    </source>
</evidence>
<comment type="caution">
    <text evidence="5">The sequence shown here is derived from an EMBL/GenBank/DDBJ whole genome shotgun (WGS) entry which is preliminary data.</text>
</comment>
<evidence type="ECO:0000256" key="3">
    <source>
        <dbReference type="SAM" id="MobiDB-lite"/>
    </source>
</evidence>
<feature type="compositionally biased region" description="Low complexity" evidence="3">
    <location>
        <begin position="1"/>
        <end position="19"/>
    </location>
</feature>
<proteinExistence type="predicted"/>
<dbReference type="AlphaFoldDB" id="A0A2I0MUW3"/>
<gene>
    <name evidence="5" type="ORF">A306_00000503</name>
</gene>
<name>A0A2I0MUW3_COLLI</name>
<dbReference type="PANTHER" id="PTHR21583">
    <property type="entry name" value="ELYS PROTEIN"/>
    <property type="match status" value="1"/>
</dbReference>
<dbReference type="PANTHER" id="PTHR21583:SF8">
    <property type="entry name" value="PROTEIN ELYS"/>
    <property type="match status" value="1"/>
</dbReference>
<sequence length="802" mass="89300">MARGASAPAQRQAAAQPRGHAQDTPLAPHRGGARGPLAGRPLRSLRARGPGGVRGVSRSPRQPAAAPPGEVTLLSVLQRGESGRSSLRGVLTYCQHMKVYQGLAKWFQTPAVVEATTITALLKAPIKTVEYRRLLKDAIHQSNLSVLLEEQLEAILSAAFQTGSLEILTGCIKHWTSEEQPSSAANLRFVLQWTWNKVIYTKAEFDQICVPLFDGSCNFTDPQALQALQRCQLHLRSLRTVLNCFLTEAQELTEKGFADLTNKHMVISLISLYAQVVAWFCRSSLLPEGLDDDMRLSRPFYNYLLIQSYYTGHRQKLERLSREFLGFLFGTPLINEQGLASICHLTQKCLPPGGAAAGWRGERLTPLTPPGPRARNDRSGRPASGPRAPPLWGARGVSWACPRGCAAAWRCAGAEAPLAMAAGGDGAGERPYELVVFGASGFTGQFVRACVHDGTWKSAVYGLADQGNLRKLRKKIGYAPVPTIYLLLDIKHSFPTKTETSTDSFPKAFAIPWGLVKLIQGFWLLDHNDYESALALLFHPATIKSVSWQHMRVLQSLMCQGEHRRALRYIQMMKPPVSSSSEVRLFLTVLLSNRCLVEAWGLLQQHTTKLNMEELLKHMYEICQEMGLMEDLLKLPFTETEQECLEKFLQTNAGVQSREFLLVHHLQRANYIPALQLHQSMKVNPTNDCDLQLRDKAVVRNAVLDQYGKILPRVQRKLAAERAELYHLPSSVLREVSRPKPLSTVTKANAGNVCIFIGYVLSKIREVWVGNEQKPSFSRYDRCYGRINMNSGMFGLLGNESQ</sequence>
<feature type="domain" description="ELYS-like" evidence="4">
    <location>
        <begin position="483"/>
        <end position="651"/>
    </location>
</feature>
<dbReference type="InterPro" id="IPR052620">
    <property type="entry name" value="ELYS/MEL-28_NucAsmblyFactor"/>
</dbReference>
<organism evidence="5 6">
    <name type="scientific">Columba livia</name>
    <name type="common">Rock dove</name>
    <dbReference type="NCBI Taxonomy" id="8932"/>
    <lineage>
        <taxon>Eukaryota</taxon>
        <taxon>Metazoa</taxon>
        <taxon>Chordata</taxon>
        <taxon>Craniata</taxon>
        <taxon>Vertebrata</taxon>
        <taxon>Euteleostomi</taxon>
        <taxon>Archelosauria</taxon>
        <taxon>Archosauria</taxon>
        <taxon>Dinosauria</taxon>
        <taxon>Saurischia</taxon>
        <taxon>Theropoda</taxon>
        <taxon>Coelurosauria</taxon>
        <taxon>Aves</taxon>
        <taxon>Neognathae</taxon>
        <taxon>Neoaves</taxon>
        <taxon>Columbimorphae</taxon>
        <taxon>Columbiformes</taxon>
        <taxon>Columbidae</taxon>
        <taxon>Columba</taxon>
    </lineage>
</organism>
<dbReference type="InParanoid" id="A0A2I0MUW3"/>
<dbReference type="Proteomes" id="UP000053872">
    <property type="component" value="Unassembled WGS sequence"/>
</dbReference>
<dbReference type="GO" id="GO:0005634">
    <property type="term" value="C:nucleus"/>
    <property type="evidence" value="ECO:0007669"/>
    <property type="project" value="UniProtKB-SubCell"/>
</dbReference>
<dbReference type="STRING" id="8932.A0A2I0MUW3"/>
<feature type="region of interest" description="Disordered" evidence="3">
    <location>
        <begin position="1"/>
        <end position="69"/>
    </location>
</feature>
<evidence type="ECO:0000313" key="5">
    <source>
        <dbReference type="EMBL" id="PKK33466.1"/>
    </source>
</evidence>
<evidence type="ECO:0000256" key="2">
    <source>
        <dbReference type="ARBA" id="ARBA00023242"/>
    </source>
</evidence>
<keyword evidence="2" id="KW-0539">Nucleus</keyword>
<protein>
    <submittedName>
        <fullName evidence="5">Protein ELYS</fullName>
    </submittedName>
</protein>
<keyword evidence="6" id="KW-1185">Reference proteome</keyword>
<evidence type="ECO:0000256" key="1">
    <source>
        <dbReference type="ARBA" id="ARBA00004123"/>
    </source>
</evidence>
<feature type="compositionally biased region" description="Low complexity" evidence="3">
    <location>
        <begin position="55"/>
        <end position="68"/>
    </location>
</feature>
<accession>A0A2I0MUW3</accession>
<dbReference type="EMBL" id="AKCR02000002">
    <property type="protein sequence ID" value="PKK33466.1"/>
    <property type="molecule type" value="Genomic_DNA"/>
</dbReference>